<organism evidence="1 2">
    <name type="scientific">Choristoneura fumiferana</name>
    <name type="common">Spruce budworm moth</name>
    <name type="synonym">Archips fumiferana</name>
    <dbReference type="NCBI Taxonomy" id="7141"/>
    <lineage>
        <taxon>Eukaryota</taxon>
        <taxon>Metazoa</taxon>
        <taxon>Ecdysozoa</taxon>
        <taxon>Arthropoda</taxon>
        <taxon>Hexapoda</taxon>
        <taxon>Insecta</taxon>
        <taxon>Pterygota</taxon>
        <taxon>Neoptera</taxon>
        <taxon>Endopterygota</taxon>
        <taxon>Lepidoptera</taxon>
        <taxon>Glossata</taxon>
        <taxon>Ditrysia</taxon>
        <taxon>Tortricoidea</taxon>
        <taxon>Tortricidae</taxon>
        <taxon>Tortricinae</taxon>
        <taxon>Choristoneura</taxon>
    </lineage>
</organism>
<keyword evidence="2" id="KW-1185">Reference proteome</keyword>
<reference evidence="1 2" key="1">
    <citation type="journal article" date="2022" name="Genome Biol. Evol.">
        <title>The Spruce Budworm Genome: Reconstructing the Evolutionary History of Antifreeze Proteins.</title>
        <authorList>
            <person name="Beliveau C."/>
            <person name="Gagne P."/>
            <person name="Picq S."/>
            <person name="Vernygora O."/>
            <person name="Keeling C.I."/>
            <person name="Pinkney K."/>
            <person name="Doucet D."/>
            <person name="Wen F."/>
            <person name="Johnston J.S."/>
            <person name="Maaroufi H."/>
            <person name="Boyle B."/>
            <person name="Laroche J."/>
            <person name="Dewar K."/>
            <person name="Juretic N."/>
            <person name="Blackburn G."/>
            <person name="Nisole A."/>
            <person name="Brunet B."/>
            <person name="Brandao M."/>
            <person name="Lumley L."/>
            <person name="Duan J."/>
            <person name="Quan G."/>
            <person name="Lucarotti C.J."/>
            <person name="Roe A.D."/>
            <person name="Sperling F.A.H."/>
            <person name="Levesque R.C."/>
            <person name="Cusson M."/>
        </authorList>
    </citation>
    <scope>NUCLEOTIDE SEQUENCE [LARGE SCALE GENOMIC DNA]</scope>
    <source>
        <strain evidence="1">Glfc:IPQL:Cfum</strain>
    </source>
</reference>
<sequence>MVSGGNEQVPLIYNGQSYARGDWPWLVAIYKRKDGSLSFVCSGTLVSDRHVVTAAHCVQQRSTITSIKDIVVKVGVYNREDWGDDGIVTRTLASATIHESYNASTFANDLSVFTFDRSVEFNNYIRPACLWSGKNDLSSIVGSTGVVAGWGASELGPGSEGEPRMVRIPVVSTAVCRASKTDFHLLTSSNTLCAGDRNGAGPCLGDSGGGLYLLEGGRWRLRGVVSLSLRPENGDNSCNLNEYIIFTDAAKYLQWINNIMRY</sequence>
<comment type="caution">
    <text evidence="1">The sequence shown here is derived from an EMBL/GenBank/DDBJ whole genome shotgun (WGS) entry which is preliminary data.</text>
</comment>
<evidence type="ECO:0000313" key="1">
    <source>
        <dbReference type="EMBL" id="KAI8442039.1"/>
    </source>
</evidence>
<name>A0ACC0KZQ7_CHOFU</name>
<protein>
    <submittedName>
        <fullName evidence="1">Uncharacterized protein</fullName>
    </submittedName>
</protein>
<dbReference type="Proteomes" id="UP001064048">
    <property type="component" value="Chromosome 9"/>
</dbReference>
<dbReference type="EMBL" id="CM046109">
    <property type="protein sequence ID" value="KAI8442039.1"/>
    <property type="molecule type" value="Genomic_DNA"/>
</dbReference>
<accession>A0ACC0KZQ7</accession>
<evidence type="ECO:0000313" key="2">
    <source>
        <dbReference type="Proteomes" id="UP001064048"/>
    </source>
</evidence>
<gene>
    <name evidence="1" type="ORF">MSG28_005680</name>
</gene>
<proteinExistence type="predicted"/>